<dbReference type="Proteomes" id="UP000233606">
    <property type="component" value="Unassembled WGS sequence"/>
</dbReference>
<accession>A0ACC9MQV7</accession>
<keyword evidence="2" id="KW-1185">Reference proteome</keyword>
<sequence length="396" mass="44653">MLKNKNIRNLYLGRLISSSGDNLYQVAIIWYLYNLTENTFYTGIGAALVMVPKILNFIFGPIIEQLNKSKVLKYSQFIQFLLMSIIPIMIFFDKENIFIILLIMFLISFIENFEGISEMSLVPIIVEKDNIGNFNSLASTSQEIVGIVMKLLFSLYVLKVGITNVYTFNAITFLIASLFFSRIKTKEQKSKYKFVYSDYRDQLFEGIKLFFKTPLFAISIPIIVANFSLGMTNTLLPQYSDMAGGKEYYGKIILAMTIGSIIGYALVGKILKYRLGALMIILPLVSFIFWSSSILVNDEIIKLILFSLAFIPFGMMNIVFITYIQIATDESIISRVASILDSLLVSAMPIGSLIAGFLPDLIGINISMFISCFGLVIISFGFLFNKNIRKLPSINS</sequence>
<gene>
    <name evidence="1" type="ORF">CW682_08965</name>
</gene>
<organism evidence="1 2">
    <name type="scientific">Macrococcoides caseolyticum</name>
    <dbReference type="NCBI Taxonomy" id="69966"/>
    <lineage>
        <taxon>Bacteria</taxon>
        <taxon>Bacillati</taxon>
        <taxon>Bacillota</taxon>
        <taxon>Bacilli</taxon>
        <taxon>Bacillales</taxon>
        <taxon>Staphylococcaceae</taxon>
        <taxon>Macrococcoides</taxon>
    </lineage>
</organism>
<protein>
    <submittedName>
        <fullName evidence="1">Uncharacterized protein</fullName>
    </submittedName>
</protein>
<name>A0ACC9MQV7_9STAP</name>
<dbReference type="EMBL" id="PIWU01000012">
    <property type="protein sequence ID" value="PKE56064.1"/>
    <property type="molecule type" value="Genomic_DNA"/>
</dbReference>
<evidence type="ECO:0000313" key="1">
    <source>
        <dbReference type="EMBL" id="PKE56064.1"/>
    </source>
</evidence>
<proteinExistence type="predicted"/>
<comment type="caution">
    <text evidence="1">The sequence shown here is derived from an EMBL/GenBank/DDBJ whole genome shotgun (WGS) entry which is preliminary data.</text>
</comment>
<reference evidence="1" key="1">
    <citation type="submission" date="2017-12" db="EMBL/GenBank/DDBJ databases">
        <title>Genomics of Macrococcus caseolyticus.</title>
        <authorList>
            <person name="MacFadyen A.C."/>
            <person name="Paterson G.K."/>
        </authorList>
    </citation>
    <scope>NUCLEOTIDE SEQUENCE</scope>
    <source>
        <strain evidence="1">5459_5_49</strain>
    </source>
</reference>
<evidence type="ECO:0000313" key="2">
    <source>
        <dbReference type="Proteomes" id="UP000233606"/>
    </source>
</evidence>